<sequence>MSKFNTCADSKCDQKKCSNYASTITNSKKKSAFAAVCKDLVKVRDFQRKVVAQTNEDFIPVVGKEAGKKMNSQYIKMDTDRKGNMTAYLDPLFQKCIQISVKTVGEEKTVHLDRTFHELMVRFFVLLANFVVIVSGQTLEPVPIAKNFANRQFKQYGVDKATLDSFLADFNTCKTTDCETTACSSIVTNTGGNAGVNDECSQLTQARDYQRSLTNKLMELFQSIVGPNFLATLYKKYQNLDKSRSGNITNYFPTLIANFEASARNKNGVKAANTALTTFYNYIESTIFDFKKTFTYFAQ</sequence>
<name>A0A2A2JJ02_9BILA</name>
<organism evidence="1 2">
    <name type="scientific">Diploscapter pachys</name>
    <dbReference type="NCBI Taxonomy" id="2018661"/>
    <lineage>
        <taxon>Eukaryota</taxon>
        <taxon>Metazoa</taxon>
        <taxon>Ecdysozoa</taxon>
        <taxon>Nematoda</taxon>
        <taxon>Chromadorea</taxon>
        <taxon>Rhabditida</taxon>
        <taxon>Rhabditina</taxon>
        <taxon>Rhabditomorpha</taxon>
        <taxon>Rhabditoidea</taxon>
        <taxon>Rhabditidae</taxon>
        <taxon>Diploscapter</taxon>
    </lineage>
</organism>
<accession>A0A2A2JJ02</accession>
<gene>
    <name evidence="1" type="ORF">WR25_11149</name>
</gene>
<evidence type="ECO:0000313" key="1">
    <source>
        <dbReference type="EMBL" id="PAV61728.1"/>
    </source>
</evidence>
<reference evidence="1 2" key="1">
    <citation type="journal article" date="2017" name="Curr. Biol.">
        <title>Genome architecture and evolution of a unichromosomal asexual nematode.</title>
        <authorList>
            <person name="Fradin H."/>
            <person name="Zegar C."/>
            <person name="Gutwein M."/>
            <person name="Lucas J."/>
            <person name="Kovtun M."/>
            <person name="Corcoran D."/>
            <person name="Baugh L.R."/>
            <person name="Kiontke K."/>
            <person name="Gunsalus K."/>
            <person name="Fitch D.H."/>
            <person name="Piano F."/>
        </authorList>
    </citation>
    <scope>NUCLEOTIDE SEQUENCE [LARGE SCALE GENOMIC DNA]</scope>
    <source>
        <strain evidence="1">PF1309</strain>
    </source>
</reference>
<keyword evidence="2" id="KW-1185">Reference proteome</keyword>
<proteinExistence type="predicted"/>
<dbReference type="EMBL" id="LIAE01010401">
    <property type="protein sequence ID" value="PAV61728.1"/>
    <property type="molecule type" value="Genomic_DNA"/>
</dbReference>
<dbReference type="AlphaFoldDB" id="A0A2A2JJ02"/>
<dbReference type="Proteomes" id="UP000218231">
    <property type="component" value="Unassembled WGS sequence"/>
</dbReference>
<comment type="caution">
    <text evidence="1">The sequence shown here is derived from an EMBL/GenBank/DDBJ whole genome shotgun (WGS) entry which is preliminary data.</text>
</comment>
<evidence type="ECO:0000313" key="2">
    <source>
        <dbReference type="Proteomes" id="UP000218231"/>
    </source>
</evidence>
<protein>
    <submittedName>
        <fullName evidence="1">Uncharacterized protein</fullName>
    </submittedName>
</protein>